<evidence type="ECO:0000313" key="1">
    <source>
        <dbReference type="EMBL" id="MFC7126267.1"/>
    </source>
</evidence>
<dbReference type="EMBL" id="JBHSZQ010000020">
    <property type="protein sequence ID" value="MFC7126267.1"/>
    <property type="molecule type" value="Genomic_DNA"/>
</dbReference>
<sequence>MAWTTGLLLIWATLVSLVGYDLTPVSLLFAAVFGMLGFYLSDKLVQRWDPDEEES</sequence>
<protein>
    <submittedName>
        <fullName evidence="1">Uncharacterized protein</fullName>
    </submittedName>
</protein>
<dbReference type="Proteomes" id="UP001596414">
    <property type="component" value="Unassembled WGS sequence"/>
</dbReference>
<comment type="caution">
    <text evidence="1">The sequence shown here is derived from an EMBL/GenBank/DDBJ whole genome shotgun (WGS) entry which is preliminary data.</text>
</comment>
<gene>
    <name evidence="1" type="ORF">ACFQJ7_09510</name>
</gene>
<dbReference type="RefSeq" id="WP_267635820.1">
    <property type="nucleotide sequence ID" value="NZ_JAODIY010000001.1"/>
</dbReference>
<name>A0ABD5X8M3_9EURY</name>
<proteinExistence type="predicted"/>
<accession>A0ABD5X8M3</accession>
<organism evidence="1 2">
    <name type="scientific">Halovenus rubra</name>
    <dbReference type="NCBI Taxonomy" id="869890"/>
    <lineage>
        <taxon>Archaea</taxon>
        <taxon>Methanobacteriati</taxon>
        <taxon>Methanobacteriota</taxon>
        <taxon>Stenosarchaea group</taxon>
        <taxon>Halobacteria</taxon>
        <taxon>Halobacteriales</taxon>
        <taxon>Haloarculaceae</taxon>
        <taxon>Halovenus</taxon>
    </lineage>
</organism>
<dbReference type="AlphaFoldDB" id="A0ABD5X8M3"/>
<reference evidence="1 2" key="1">
    <citation type="journal article" date="2014" name="Int. J. Syst. Evol. Microbiol.">
        <title>Complete genome sequence of Corynebacterium casei LMG S-19264T (=DSM 44701T), isolated from a smear-ripened cheese.</title>
        <authorList>
            <consortium name="US DOE Joint Genome Institute (JGI-PGF)"/>
            <person name="Walter F."/>
            <person name="Albersmeier A."/>
            <person name="Kalinowski J."/>
            <person name="Ruckert C."/>
        </authorList>
    </citation>
    <scope>NUCLEOTIDE SEQUENCE [LARGE SCALE GENOMIC DNA]</scope>
    <source>
        <strain evidence="1 2">CGMCC 4.7215</strain>
    </source>
</reference>
<evidence type="ECO:0000313" key="2">
    <source>
        <dbReference type="Proteomes" id="UP001596414"/>
    </source>
</evidence>